<gene>
    <name evidence="1" type="ORF">CPB84DRAFT_1851442</name>
</gene>
<reference evidence="1" key="1">
    <citation type="submission" date="2020-11" db="EMBL/GenBank/DDBJ databases">
        <authorList>
            <consortium name="DOE Joint Genome Institute"/>
            <person name="Ahrendt S."/>
            <person name="Riley R."/>
            <person name="Andreopoulos W."/>
            <person name="LaButti K."/>
            <person name="Pangilinan J."/>
            <person name="Ruiz-duenas F.J."/>
            <person name="Barrasa J.M."/>
            <person name="Sanchez-Garcia M."/>
            <person name="Camarero S."/>
            <person name="Miyauchi S."/>
            <person name="Serrano A."/>
            <person name="Linde D."/>
            <person name="Babiker R."/>
            <person name="Drula E."/>
            <person name="Ayuso-Fernandez I."/>
            <person name="Pacheco R."/>
            <person name="Padilla G."/>
            <person name="Ferreira P."/>
            <person name="Barriuso J."/>
            <person name="Kellner H."/>
            <person name="Castanera R."/>
            <person name="Alfaro M."/>
            <person name="Ramirez L."/>
            <person name="Pisabarro A.G."/>
            <person name="Kuo A."/>
            <person name="Tritt A."/>
            <person name="Lipzen A."/>
            <person name="He G."/>
            <person name="Yan M."/>
            <person name="Ng V."/>
            <person name="Cullen D."/>
            <person name="Martin F."/>
            <person name="Rosso M.-N."/>
            <person name="Henrissat B."/>
            <person name="Hibbett D."/>
            <person name="Martinez A.T."/>
            <person name="Grigoriev I.V."/>
        </authorList>
    </citation>
    <scope>NUCLEOTIDE SEQUENCE</scope>
    <source>
        <strain evidence="1">AH 44721</strain>
    </source>
</reference>
<protein>
    <submittedName>
        <fullName evidence="1">Uncharacterized protein</fullName>
    </submittedName>
</protein>
<evidence type="ECO:0000313" key="2">
    <source>
        <dbReference type="Proteomes" id="UP000724874"/>
    </source>
</evidence>
<dbReference type="OrthoDB" id="2634326at2759"/>
<organism evidence="1 2">
    <name type="scientific">Gymnopilus junonius</name>
    <name type="common">Spectacular rustgill mushroom</name>
    <name type="synonym">Gymnopilus spectabilis subsp. junonius</name>
    <dbReference type="NCBI Taxonomy" id="109634"/>
    <lineage>
        <taxon>Eukaryota</taxon>
        <taxon>Fungi</taxon>
        <taxon>Dikarya</taxon>
        <taxon>Basidiomycota</taxon>
        <taxon>Agaricomycotina</taxon>
        <taxon>Agaricomycetes</taxon>
        <taxon>Agaricomycetidae</taxon>
        <taxon>Agaricales</taxon>
        <taxon>Agaricineae</taxon>
        <taxon>Hymenogastraceae</taxon>
        <taxon>Gymnopilus</taxon>
    </lineage>
</organism>
<dbReference type="AlphaFoldDB" id="A0A9P5NCD5"/>
<comment type="caution">
    <text evidence="1">The sequence shown here is derived from an EMBL/GenBank/DDBJ whole genome shotgun (WGS) entry which is preliminary data.</text>
</comment>
<name>A0A9P5NCD5_GYMJU</name>
<dbReference type="EMBL" id="JADNYJ010000128">
    <property type="protein sequence ID" value="KAF8881814.1"/>
    <property type="molecule type" value="Genomic_DNA"/>
</dbReference>
<keyword evidence="2" id="KW-1185">Reference proteome</keyword>
<evidence type="ECO:0000313" key="1">
    <source>
        <dbReference type="EMBL" id="KAF8881814.1"/>
    </source>
</evidence>
<sequence length="298" mass="34916">MSDLSTCIGYMAADALSMAELLHSFKYTVPSYHTGGEAHSTDKKDNNGNLVPYHSIITSLNMDWIPDFHTDSRQIQVHKDSQFFTGDLSLWPQWFYKAMEYLPYIRARPNNDKIKTHEFSWAWYDMKRTDFGYEEGSAFSDISLLHQDLVDELRAMSDKLRRMHLNCVLLSFAPQTYNLTLFTLTTFQQFFLETLACFEFLSFWRNMHITSDELAPLRQDLVGAVTFHLNIVQELFMKGVPVWLVHHLEDLSRNMTIFSEVILHVPSHLIKVHWVPLHCHHYHRSMLLLLLLLQFEVG</sequence>
<accession>A0A9P5NCD5</accession>
<dbReference type="Proteomes" id="UP000724874">
    <property type="component" value="Unassembled WGS sequence"/>
</dbReference>
<proteinExistence type="predicted"/>